<accession>A0A4Y8PZM5</accession>
<organism evidence="2 3">
    <name type="scientific">Paenibacillus athensensis</name>
    <dbReference type="NCBI Taxonomy" id="1967502"/>
    <lineage>
        <taxon>Bacteria</taxon>
        <taxon>Bacillati</taxon>
        <taxon>Bacillota</taxon>
        <taxon>Bacilli</taxon>
        <taxon>Bacillales</taxon>
        <taxon>Paenibacillaceae</taxon>
        <taxon>Paenibacillus</taxon>
    </lineage>
</organism>
<comment type="caution">
    <text evidence="2">The sequence shown here is derived from an EMBL/GenBank/DDBJ whole genome shotgun (WGS) entry which is preliminary data.</text>
</comment>
<dbReference type="PANTHER" id="PTHR30121">
    <property type="entry name" value="UNCHARACTERIZED PROTEIN YJGR-RELATED"/>
    <property type="match status" value="1"/>
</dbReference>
<proteinExistence type="predicted"/>
<gene>
    <name evidence="2" type="ORF">B5M42_15160</name>
</gene>
<evidence type="ECO:0008006" key="4">
    <source>
        <dbReference type="Google" id="ProtNLM"/>
    </source>
</evidence>
<name>A0A4Y8PZM5_9BACL</name>
<sequence length="767" mass="86047">MLSFLFPPLWRRPGRGPVAQMKWFEVMPSLEGSPIGLAEASRLAKHISHLGLPEKEQRRYGQLYFRFLIQCKGPSGQVRLYFSVPDIRLMGFETAFRSQVSGVYLISVPEPVFADGQSTDVIAAEGVPLYKGALAITPFRPEGREPVDQMIAAMGAGELRAGEEVWLSLSFAPASKRDLARRIRRAEKWLQSPANEMVSFKSIWREMTTDAKVRPKHRELTDHQQKLMRLLQSKQVDEENGLWVGFGVGIRALSSRARLQTMNDMLKAMRNGNGLFLRPVRSKKIADFLQAGTPTRRLLFSSEELGCWLRFPVYGQSGAAHMQRMGAKIMPAPEGLQEGIFIGKSNVPGVDKEIRMPINQMLKHAFLAGTTGSGKTSTLLSVMTRMVEDLQKSPDKAPGFTFLDPHGGAIETLLSYIPRSLYPKLHLIPLGSTNRPRGFNLFQSAYADVAEALTGEFVTTLQQLFPGSRPRAEHYLRNGVLSLLSVPPQTVLGIVNIFLNESYRRKLLPHLDAHLRHFWSDEFSQIKNIGEHLGPILNKLGALTTYPTSRRMLGQLQSSVNTRQAMDEGHIVLIDGSGCVPDLLKILASLFFIDYHFTCRKRPQHQSRAHFFFADEIHLFATDILTKILAEDRKFGLSLFLATQYLSQLSDRVLEAILGNVGTLMLLQLGGPDADKLSRWLKPQVTNLDLMNLAELNAIVRSKGTQGKLELFTIQNEIVPILHKDWIQEAWMHSDERDGRAIEEIERELATGESPGSPLNGWSRGKQ</sequence>
<dbReference type="Proteomes" id="UP000298246">
    <property type="component" value="Unassembled WGS sequence"/>
</dbReference>
<dbReference type="EMBL" id="MYFO01000019">
    <property type="protein sequence ID" value="TFE86423.1"/>
    <property type="molecule type" value="Genomic_DNA"/>
</dbReference>
<dbReference type="InterPro" id="IPR051162">
    <property type="entry name" value="T4SS_component"/>
</dbReference>
<evidence type="ECO:0000256" key="1">
    <source>
        <dbReference type="SAM" id="MobiDB-lite"/>
    </source>
</evidence>
<dbReference type="CDD" id="cd01127">
    <property type="entry name" value="TrwB_TraG_TraD_VirD4"/>
    <property type="match status" value="1"/>
</dbReference>
<keyword evidence="3" id="KW-1185">Reference proteome</keyword>
<evidence type="ECO:0000313" key="3">
    <source>
        <dbReference type="Proteomes" id="UP000298246"/>
    </source>
</evidence>
<feature type="region of interest" description="Disordered" evidence="1">
    <location>
        <begin position="742"/>
        <end position="767"/>
    </location>
</feature>
<dbReference type="PANTHER" id="PTHR30121:SF11">
    <property type="entry name" value="AAA+ ATPASE DOMAIN-CONTAINING PROTEIN"/>
    <property type="match status" value="1"/>
</dbReference>
<dbReference type="SUPFAM" id="SSF52540">
    <property type="entry name" value="P-loop containing nucleoside triphosphate hydrolases"/>
    <property type="match status" value="1"/>
</dbReference>
<dbReference type="AlphaFoldDB" id="A0A4Y8PZM5"/>
<protein>
    <recommendedName>
        <fullName evidence="4">Helicase HerA central domain-containing protein</fullName>
    </recommendedName>
</protein>
<reference evidence="2 3" key="1">
    <citation type="submission" date="2017-03" db="EMBL/GenBank/DDBJ databases">
        <title>Isolation of Levoglucosan Utilizing Bacteria.</title>
        <authorList>
            <person name="Arya A.S."/>
        </authorList>
    </citation>
    <scope>NUCLEOTIDE SEQUENCE [LARGE SCALE GENOMIC DNA]</scope>
    <source>
        <strain evidence="2 3">MEC069</strain>
    </source>
</reference>
<dbReference type="OrthoDB" id="2985392at2"/>
<dbReference type="Gene3D" id="3.40.50.300">
    <property type="entry name" value="P-loop containing nucleotide triphosphate hydrolases"/>
    <property type="match status" value="2"/>
</dbReference>
<evidence type="ECO:0000313" key="2">
    <source>
        <dbReference type="EMBL" id="TFE86423.1"/>
    </source>
</evidence>
<dbReference type="InterPro" id="IPR027417">
    <property type="entry name" value="P-loop_NTPase"/>
</dbReference>